<sequence>MKIKLALISSLALLTACAGSYPERVVTKGPLICEANEVCPELAMRWVDEKRNGFKITAEINNPQQFDIKQMNFIIDGQPYVYSTIQPTEYVSAENGIKTSANSINVPVSFLNSFRSAKEIHVELKTDQGSIDRALLTADGKQSSAYLTFLKGYTGQ</sequence>
<evidence type="ECO:0000256" key="1">
    <source>
        <dbReference type="SAM" id="SignalP"/>
    </source>
</evidence>
<keyword evidence="1" id="KW-0732">Signal</keyword>
<dbReference type="PROSITE" id="PS51257">
    <property type="entry name" value="PROKAR_LIPOPROTEIN"/>
    <property type="match status" value="1"/>
</dbReference>
<feature type="chain" id="PRO_5020266725" description="Lipoprotein" evidence="1">
    <location>
        <begin position="19"/>
        <end position="156"/>
    </location>
</feature>
<feature type="signal peptide" evidence="1">
    <location>
        <begin position="1"/>
        <end position="18"/>
    </location>
</feature>
<name>A0A4R1XWF3_ACICA</name>
<protein>
    <recommendedName>
        <fullName evidence="4">Lipoprotein</fullName>
    </recommendedName>
</protein>
<gene>
    <name evidence="2" type="ORF">EC844_10569</name>
</gene>
<accession>A0A4R1XWF3</accession>
<comment type="caution">
    <text evidence="2">The sequence shown here is derived from an EMBL/GenBank/DDBJ whole genome shotgun (WGS) entry which is preliminary data.</text>
</comment>
<dbReference type="AlphaFoldDB" id="A0A4R1XWF3"/>
<dbReference type="EMBL" id="SLVJ01000005">
    <property type="protein sequence ID" value="TCM68366.1"/>
    <property type="molecule type" value="Genomic_DNA"/>
</dbReference>
<evidence type="ECO:0000313" key="3">
    <source>
        <dbReference type="Proteomes" id="UP000294963"/>
    </source>
</evidence>
<organism evidence="2 3">
    <name type="scientific">Acinetobacter calcoaceticus</name>
    <dbReference type="NCBI Taxonomy" id="471"/>
    <lineage>
        <taxon>Bacteria</taxon>
        <taxon>Pseudomonadati</taxon>
        <taxon>Pseudomonadota</taxon>
        <taxon>Gammaproteobacteria</taxon>
        <taxon>Moraxellales</taxon>
        <taxon>Moraxellaceae</taxon>
        <taxon>Acinetobacter</taxon>
        <taxon>Acinetobacter calcoaceticus/baumannii complex</taxon>
    </lineage>
</organism>
<evidence type="ECO:0008006" key="4">
    <source>
        <dbReference type="Google" id="ProtNLM"/>
    </source>
</evidence>
<keyword evidence="3" id="KW-1185">Reference proteome</keyword>
<evidence type="ECO:0000313" key="2">
    <source>
        <dbReference type="EMBL" id="TCM68366.1"/>
    </source>
</evidence>
<proteinExistence type="predicted"/>
<reference evidence="2 3" key="1">
    <citation type="submission" date="2019-03" db="EMBL/GenBank/DDBJ databases">
        <title>Genomic analyses of the natural microbiome of Caenorhabditis elegans.</title>
        <authorList>
            <person name="Samuel B."/>
        </authorList>
    </citation>
    <scope>NUCLEOTIDE SEQUENCE [LARGE SCALE GENOMIC DNA]</scope>
    <source>
        <strain evidence="2 3">JUb89</strain>
    </source>
</reference>
<dbReference type="OrthoDB" id="6704491at2"/>
<dbReference type="Proteomes" id="UP000294963">
    <property type="component" value="Unassembled WGS sequence"/>
</dbReference>